<dbReference type="InterPro" id="IPR013483">
    <property type="entry name" value="MoaA"/>
</dbReference>
<evidence type="ECO:0000256" key="5">
    <source>
        <dbReference type="ARBA" id="ARBA00023014"/>
    </source>
</evidence>
<dbReference type="InterPro" id="IPR013785">
    <property type="entry name" value="Aldolase_TIM"/>
</dbReference>
<dbReference type="GO" id="GO:0061798">
    <property type="term" value="F:GTP 3',8'-cyclase activity"/>
    <property type="evidence" value="ECO:0007669"/>
    <property type="project" value="TreeGrafter"/>
</dbReference>
<dbReference type="InterPro" id="IPR010505">
    <property type="entry name" value="MoaA_twitch"/>
</dbReference>
<evidence type="ECO:0000256" key="3">
    <source>
        <dbReference type="ARBA" id="ARBA00022741"/>
    </source>
</evidence>
<dbReference type="GO" id="GO:0051539">
    <property type="term" value="F:4 iron, 4 sulfur cluster binding"/>
    <property type="evidence" value="ECO:0007669"/>
    <property type="project" value="UniProtKB-KW"/>
</dbReference>
<dbReference type="PROSITE" id="PS51918">
    <property type="entry name" value="RADICAL_SAM"/>
    <property type="match status" value="1"/>
</dbReference>
<evidence type="ECO:0000259" key="8">
    <source>
        <dbReference type="PROSITE" id="PS51918"/>
    </source>
</evidence>
<sequence>MPRDIFGPGYAFVPRDELLQLEEIVRIAKVFAACGVKKVRITGGEPMIRRNLEHLIEMIASIEGIDDISMTTNASYLSKGRAVALKDAGLKRITVSLDALDEETFRTVCDVEFPVSRVLEGIENARQAGFENIKINAVIKRGLNEHSVLPLARYFHGTGSILRFIEYMDVGSTNNWKLDEVVSARELVAMINKEMPIEPVSPNYRGEVAKRWRYVDDGGEVGFITSVTESFCGDCSRVRLSAVGQIYTCLFATEGFDIRDPLRAGASDQDLLEIVQTLWGKREDRYSELRGQIPVDVFSDAKVEMSHIGG</sequence>
<dbReference type="GO" id="GO:0046872">
    <property type="term" value="F:metal ion binding"/>
    <property type="evidence" value="ECO:0007669"/>
    <property type="project" value="UniProtKB-KW"/>
</dbReference>
<dbReference type="InterPro" id="IPR050105">
    <property type="entry name" value="MoCo_biosynth_MoaA/MoaC"/>
</dbReference>
<dbReference type="PANTHER" id="PTHR22960:SF0">
    <property type="entry name" value="MOLYBDENUM COFACTOR BIOSYNTHESIS PROTEIN 1"/>
    <property type="match status" value="1"/>
</dbReference>
<evidence type="ECO:0000256" key="6">
    <source>
        <dbReference type="ARBA" id="ARBA00023134"/>
    </source>
</evidence>
<dbReference type="Pfam" id="PF04055">
    <property type="entry name" value="Radical_SAM"/>
    <property type="match status" value="1"/>
</dbReference>
<evidence type="ECO:0000256" key="1">
    <source>
        <dbReference type="ARBA" id="ARBA00022691"/>
    </source>
</evidence>
<protein>
    <submittedName>
        <fullName evidence="9">Molybdenum cofactor biosynthesis protein MoaA</fullName>
    </submittedName>
</protein>
<organism evidence="9">
    <name type="scientific">hydrothermal vent metagenome</name>
    <dbReference type="NCBI Taxonomy" id="652676"/>
    <lineage>
        <taxon>unclassified sequences</taxon>
        <taxon>metagenomes</taxon>
        <taxon>ecological metagenomes</taxon>
    </lineage>
</organism>
<dbReference type="NCBIfam" id="TIGR02666">
    <property type="entry name" value="moaA"/>
    <property type="match status" value="1"/>
</dbReference>
<dbReference type="SMART" id="SM00729">
    <property type="entry name" value="Elp3"/>
    <property type="match status" value="1"/>
</dbReference>
<proteinExistence type="predicted"/>
<keyword evidence="7" id="KW-0501">Molybdenum cofactor biosynthesis</keyword>
<dbReference type="InterPro" id="IPR058240">
    <property type="entry name" value="rSAM_sf"/>
</dbReference>
<keyword evidence="3" id="KW-0547">Nucleotide-binding</keyword>
<dbReference type="InterPro" id="IPR007197">
    <property type="entry name" value="rSAM"/>
</dbReference>
<evidence type="ECO:0000256" key="7">
    <source>
        <dbReference type="ARBA" id="ARBA00023150"/>
    </source>
</evidence>
<dbReference type="Gene3D" id="3.20.20.70">
    <property type="entry name" value="Aldolase class I"/>
    <property type="match status" value="1"/>
</dbReference>
<keyword evidence="4" id="KW-0408">Iron</keyword>
<keyword evidence="2" id="KW-0479">Metal-binding</keyword>
<evidence type="ECO:0000256" key="4">
    <source>
        <dbReference type="ARBA" id="ARBA00023004"/>
    </source>
</evidence>
<dbReference type="GO" id="GO:0005525">
    <property type="term" value="F:GTP binding"/>
    <property type="evidence" value="ECO:0007669"/>
    <property type="project" value="UniProtKB-KW"/>
</dbReference>
<dbReference type="PANTHER" id="PTHR22960">
    <property type="entry name" value="MOLYBDOPTERIN COFACTOR SYNTHESIS PROTEIN A"/>
    <property type="match status" value="1"/>
</dbReference>
<reference evidence="9" key="1">
    <citation type="submission" date="2015-10" db="EMBL/GenBank/DDBJ databases">
        <authorList>
            <person name="Gilbert D.G."/>
        </authorList>
    </citation>
    <scope>NUCLEOTIDE SEQUENCE</scope>
</reference>
<evidence type="ECO:0000313" key="9">
    <source>
        <dbReference type="EMBL" id="CUS54854.1"/>
    </source>
</evidence>
<dbReference type="AlphaFoldDB" id="A0A160TXQ8"/>
<keyword evidence="6" id="KW-0342">GTP-binding</keyword>
<dbReference type="EMBL" id="CZRL01000106">
    <property type="protein sequence ID" value="CUS54854.1"/>
    <property type="molecule type" value="Genomic_DNA"/>
</dbReference>
<gene>
    <name evidence="9" type="ORF">MGWOODY_XGa1844</name>
</gene>
<evidence type="ECO:0000256" key="2">
    <source>
        <dbReference type="ARBA" id="ARBA00022723"/>
    </source>
</evidence>
<keyword evidence="1" id="KW-0949">S-adenosyl-L-methionine</keyword>
<feature type="domain" description="Radical SAM core" evidence="8">
    <location>
        <begin position="1"/>
        <end position="198"/>
    </location>
</feature>
<dbReference type="SUPFAM" id="SSF102114">
    <property type="entry name" value="Radical SAM enzymes"/>
    <property type="match status" value="1"/>
</dbReference>
<keyword evidence="5" id="KW-0411">Iron-sulfur</keyword>
<name>A0A160TXQ8_9ZZZZ</name>
<dbReference type="GO" id="GO:0061799">
    <property type="term" value="F:cyclic pyranopterin monophosphate synthase activity"/>
    <property type="evidence" value="ECO:0007669"/>
    <property type="project" value="TreeGrafter"/>
</dbReference>
<accession>A0A160TXQ8</accession>
<dbReference type="CDD" id="cd01335">
    <property type="entry name" value="Radical_SAM"/>
    <property type="match status" value="1"/>
</dbReference>
<dbReference type="Pfam" id="PF06463">
    <property type="entry name" value="Mob_synth_C"/>
    <property type="match status" value="1"/>
</dbReference>
<dbReference type="InterPro" id="IPR006638">
    <property type="entry name" value="Elp3/MiaA/NifB-like_rSAM"/>
</dbReference>
<dbReference type="CDD" id="cd21117">
    <property type="entry name" value="Twitch_MoaA"/>
    <property type="match status" value="1"/>
</dbReference>
<dbReference type="GO" id="GO:0006777">
    <property type="term" value="P:Mo-molybdopterin cofactor biosynthetic process"/>
    <property type="evidence" value="ECO:0007669"/>
    <property type="project" value="UniProtKB-KW"/>
</dbReference>